<accession>A0A0C2F3Y1</accession>
<keyword evidence="2" id="KW-1185">Reference proteome</keyword>
<dbReference type="GO" id="GO:0003676">
    <property type="term" value="F:nucleic acid binding"/>
    <property type="evidence" value="ECO:0007669"/>
    <property type="project" value="InterPro"/>
</dbReference>
<gene>
    <name evidence="1" type="ORF">ANCDUO_26754</name>
</gene>
<dbReference type="InterPro" id="IPR036397">
    <property type="entry name" value="RNaseH_sf"/>
</dbReference>
<evidence type="ECO:0000313" key="1">
    <source>
        <dbReference type="EMBL" id="KIH43245.1"/>
    </source>
</evidence>
<dbReference type="EMBL" id="KN787707">
    <property type="protein sequence ID" value="KIH43245.1"/>
    <property type="molecule type" value="Genomic_DNA"/>
</dbReference>
<sequence>MRKPPSFTDQDHDKVSRLEFVQTNLARDWTKVVFLDEKKFNLDGPDGYKYYWRDPRKDTVVFSRRNFGGGNVMVWGAFCNDSSLEHLEHQASDLGCME</sequence>
<name>A0A0C2F3Y1_9BILA</name>
<organism evidence="1 2">
    <name type="scientific">Ancylostoma duodenale</name>
    <dbReference type="NCBI Taxonomy" id="51022"/>
    <lineage>
        <taxon>Eukaryota</taxon>
        <taxon>Metazoa</taxon>
        <taxon>Ecdysozoa</taxon>
        <taxon>Nematoda</taxon>
        <taxon>Chromadorea</taxon>
        <taxon>Rhabditida</taxon>
        <taxon>Rhabditina</taxon>
        <taxon>Rhabditomorpha</taxon>
        <taxon>Strongyloidea</taxon>
        <taxon>Ancylostomatidae</taxon>
        <taxon>Ancylostomatinae</taxon>
        <taxon>Ancylostoma</taxon>
    </lineage>
</organism>
<reference evidence="1 2" key="1">
    <citation type="submission" date="2013-12" db="EMBL/GenBank/DDBJ databases">
        <title>Draft genome of the parsitic nematode Ancylostoma duodenale.</title>
        <authorList>
            <person name="Mitreva M."/>
        </authorList>
    </citation>
    <scope>NUCLEOTIDE SEQUENCE [LARGE SCALE GENOMIC DNA]</scope>
    <source>
        <strain evidence="1 2">Zhejiang</strain>
    </source>
</reference>
<evidence type="ECO:0008006" key="3">
    <source>
        <dbReference type="Google" id="ProtNLM"/>
    </source>
</evidence>
<dbReference type="Gene3D" id="3.30.420.10">
    <property type="entry name" value="Ribonuclease H-like superfamily/Ribonuclease H"/>
    <property type="match status" value="1"/>
</dbReference>
<evidence type="ECO:0000313" key="2">
    <source>
        <dbReference type="Proteomes" id="UP000054047"/>
    </source>
</evidence>
<dbReference type="OrthoDB" id="5857894at2759"/>
<dbReference type="AlphaFoldDB" id="A0A0C2F3Y1"/>
<protein>
    <recommendedName>
        <fullName evidence="3">Tc1-like transposase DDE domain-containing protein</fullName>
    </recommendedName>
</protein>
<dbReference type="Proteomes" id="UP000054047">
    <property type="component" value="Unassembled WGS sequence"/>
</dbReference>
<proteinExistence type="predicted"/>